<dbReference type="Pfam" id="PF18074">
    <property type="entry name" value="PriA_C"/>
    <property type="match status" value="1"/>
</dbReference>
<dbReference type="AlphaFoldDB" id="E6PUM2"/>
<accession>E6PUM2</accession>
<evidence type="ECO:0000259" key="1">
    <source>
        <dbReference type="Pfam" id="PF18074"/>
    </source>
</evidence>
<evidence type="ECO:0000313" key="2">
    <source>
        <dbReference type="EMBL" id="CBH98629.1"/>
    </source>
</evidence>
<protein>
    <submittedName>
        <fullName evidence="2">Putative Primosomal protein N</fullName>
    </submittedName>
</protein>
<dbReference type="InterPro" id="IPR041236">
    <property type="entry name" value="PriA_C"/>
</dbReference>
<dbReference type="EMBL" id="CABM01000058">
    <property type="protein sequence ID" value="CBH98629.1"/>
    <property type="molecule type" value="Genomic_DNA"/>
</dbReference>
<reference evidence="2" key="1">
    <citation type="submission" date="2009-10" db="EMBL/GenBank/DDBJ databases">
        <title>Diversity of trophic interactions inside an arsenic-rich microbial ecosystem.</title>
        <authorList>
            <person name="Bertin P.N."/>
            <person name="Heinrich-Salmeron A."/>
            <person name="Pelletier E."/>
            <person name="Goulhen-Chollet F."/>
            <person name="Arsene-Ploetze F."/>
            <person name="Gallien S."/>
            <person name="Calteau A."/>
            <person name="Vallenet D."/>
            <person name="Casiot C."/>
            <person name="Chane-Woon-Ming B."/>
            <person name="Giloteaux L."/>
            <person name="Barakat M."/>
            <person name="Bonnefoy V."/>
            <person name="Bruneel O."/>
            <person name="Chandler M."/>
            <person name="Cleiss J."/>
            <person name="Duran R."/>
            <person name="Elbaz-Poulichet F."/>
            <person name="Fonknechten N."/>
            <person name="Lauga B."/>
            <person name="Mornico D."/>
            <person name="Ortet P."/>
            <person name="Schaeffer C."/>
            <person name="Siguier P."/>
            <person name="Alexander Thil Smith A."/>
            <person name="Van Dorsselaer A."/>
            <person name="Weissenbach J."/>
            <person name="Medigue C."/>
            <person name="Le Paslier D."/>
        </authorList>
    </citation>
    <scope>NUCLEOTIDE SEQUENCE</scope>
</reference>
<proteinExistence type="predicted"/>
<sequence length="45" mass="5200">MHRTHVLVEGSSRAALQDFLVHWRGALQQAKARVRWAIDVDPTEF</sequence>
<gene>
    <name evidence="2" type="ORF">CARN2_4111</name>
</gene>
<organism evidence="2">
    <name type="scientific">mine drainage metagenome</name>
    <dbReference type="NCBI Taxonomy" id="410659"/>
    <lineage>
        <taxon>unclassified sequences</taxon>
        <taxon>metagenomes</taxon>
        <taxon>ecological metagenomes</taxon>
    </lineage>
</organism>
<feature type="domain" description="Primosomal protein N C-terminal" evidence="1">
    <location>
        <begin position="2"/>
        <end position="42"/>
    </location>
</feature>
<name>E6PUM2_9ZZZZ</name>
<comment type="caution">
    <text evidence="2">The sequence shown here is derived from an EMBL/GenBank/DDBJ whole genome shotgun (WGS) entry which is preliminary data.</text>
</comment>